<dbReference type="Pfam" id="PF13460">
    <property type="entry name" value="NAD_binding_10"/>
    <property type="match status" value="1"/>
</dbReference>
<dbReference type="PANTHER" id="PTHR47706:SF10">
    <property type="entry name" value="NMRA-LIKE DOMAIN-CONTAINING PROTEIN"/>
    <property type="match status" value="1"/>
</dbReference>
<sequence>MKLYKIAILGPRGSVGRAVIAELLKDGPDRFEITAITRPGNTYTAPDTTAAATNIATKQADFTSLDSLTAAFAGQDAVVNCISGSATQYDPSKLIIDAALAAGSVRFFLANEFVGNIQAEQYRRLPEQFVGGKVRIRKYLEGLAAEGKIDWSAISGGPFFDMWLMKGPAGFDIKNRRARIYGAGAIKLCWTPLPMMARGVANMLRWYGDDDESGGKRDTSGFVNKGILVNGVRGLSQNAILAVLEDMFAPTTTISTTTDGSGGHDAEAARGKVFEVTHVDIAKINANARIALERGEAAKAMKGLGISNQFYEGDHAGDFTHLCSNEAVGVESVSVEQAVRDAVAAYGEDCDIVEGMYFIEPCEV</sequence>
<reference evidence="5" key="1">
    <citation type="journal article" date="2021" name="Nat. Commun.">
        <title>Genetic determinants of endophytism in the Arabidopsis root mycobiome.</title>
        <authorList>
            <person name="Mesny F."/>
            <person name="Miyauchi S."/>
            <person name="Thiergart T."/>
            <person name="Pickel B."/>
            <person name="Atanasova L."/>
            <person name="Karlsson M."/>
            <person name="Huettel B."/>
            <person name="Barry K.W."/>
            <person name="Haridas S."/>
            <person name="Chen C."/>
            <person name="Bauer D."/>
            <person name="Andreopoulos W."/>
            <person name="Pangilinan J."/>
            <person name="LaButti K."/>
            <person name="Riley R."/>
            <person name="Lipzen A."/>
            <person name="Clum A."/>
            <person name="Drula E."/>
            <person name="Henrissat B."/>
            <person name="Kohler A."/>
            <person name="Grigoriev I.V."/>
            <person name="Martin F.M."/>
            <person name="Hacquard S."/>
        </authorList>
    </citation>
    <scope>NUCLEOTIDE SEQUENCE</scope>
    <source>
        <strain evidence="5">MPI-CAGE-CH-0230</strain>
    </source>
</reference>
<dbReference type="InterPro" id="IPR051609">
    <property type="entry name" value="NmrA/Isoflavone_reductase-like"/>
</dbReference>
<keyword evidence="2" id="KW-0521">NADP</keyword>
<dbReference type="Proteomes" id="UP000756346">
    <property type="component" value="Unassembled WGS sequence"/>
</dbReference>
<dbReference type="GeneID" id="70190293"/>
<dbReference type="OrthoDB" id="419598at2759"/>
<protein>
    <recommendedName>
        <fullName evidence="4">NAD(P)-binding domain-containing protein</fullName>
    </recommendedName>
</protein>
<evidence type="ECO:0000259" key="4">
    <source>
        <dbReference type="Pfam" id="PF13460"/>
    </source>
</evidence>
<evidence type="ECO:0000256" key="1">
    <source>
        <dbReference type="ARBA" id="ARBA00005725"/>
    </source>
</evidence>
<comment type="caution">
    <text evidence="5">The sequence shown here is derived from an EMBL/GenBank/DDBJ whole genome shotgun (WGS) entry which is preliminary data.</text>
</comment>
<evidence type="ECO:0000256" key="3">
    <source>
        <dbReference type="ARBA" id="ARBA00023002"/>
    </source>
</evidence>
<dbReference type="Gene3D" id="3.40.50.720">
    <property type="entry name" value="NAD(P)-binding Rossmann-like Domain"/>
    <property type="match status" value="1"/>
</dbReference>
<accession>A0A9P8YG86</accession>
<dbReference type="PANTHER" id="PTHR47706">
    <property type="entry name" value="NMRA-LIKE FAMILY PROTEIN"/>
    <property type="match status" value="1"/>
</dbReference>
<organism evidence="5 6">
    <name type="scientific">Microdochium trichocladiopsis</name>
    <dbReference type="NCBI Taxonomy" id="1682393"/>
    <lineage>
        <taxon>Eukaryota</taxon>
        <taxon>Fungi</taxon>
        <taxon>Dikarya</taxon>
        <taxon>Ascomycota</taxon>
        <taxon>Pezizomycotina</taxon>
        <taxon>Sordariomycetes</taxon>
        <taxon>Xylariomycetidae</taxon>
        <taxon>Xylariales</taxon>
        <taxon>Microdochiaceae</taxon>
        <taxon>Microdochium</taxon>
    </lineage>
</organism>
<dbReference type="InterPro" id="IPR036291">
    <property type="entry name" value="NAD(P)-bd_dom_sf"/>
</dbReference>
<dbReference type="AlphaFoldDB" id="A0A9P8YG86"/>
<evidence type="ECO:0000313" key="5">
    <source>
        <dbReference type="EMBL" id="KAH7039951.1"/>
    </source>
</evidence>
<keyword evidence="6" id="KW-1185">Reference proteome</keyword>
<name>A0A9P8YG86_9PEZI</name>
<evidence type="ECO:0000313" key="6">
    <source>
        <dbReference type="Proteomes" id="UP000756346"/>
    </source>
</evidence>
<dbReference type="InterPro" id="IPR016040">
    <property type="entry name" value="NAD(P)-bd_dom"/>
</dbReference>
<keyword evidence="3" id="KW-0560">Oxidoreductase</keyword>
<dbReference type="EMBL" id="JAGTJQ010000001">
    <property type="protein sequence ID" value="KAH7039951.1"/>
    <property type="molecule type" value="Genomic_DNA"/>
</dbReference>
<feature type="domain" description="NAD(P)-binding" evidence="4">
    <location>
        <begin position="12"/>
        <end position="154"/>
    </location>
</feature>
<gene>
    <name evidence="5" type="ORF">B0I36DRAFT_379035</name>
</gene>
<evidence type="ECO:0000256" key="2">
    <source>
        <dbReference type="ARBA" id="ARBA00022857"/>
    </source>
</evidence>
<comment type="similarity">
    <text evidence="1">Belongs to the NmrA-type oxidoreductase family. Isoflavone reductase subfamily.</text>
</comment>
<proteinExistence type="inferred from homology"/>
<dbReference type="SUPFAM" id="SSF51735">
    <property type="entry name" value="NAD(P)-binding Rossmann-fold domains"/>
    <property type="match status" value="1"/>
</dbReference>
<dbReference type="GO" id="GO:0016491">
    <property type="term" value="F:oxidoreductase activity"/>
    <property type="evidence" value="ECO:0007669"/>
    <property type="project" value="UniProtKB-KW"/>
</dbReference>
<dbReference type="RefSeq" id="XP_046018006.1">
    <property type="nucleotide sequence ID" value="XM_046160747.1"/>
</dbReference>